<evidence type="ECO:0000313" key="1">
    <source>
        <dbReference type="EMBL" id="GAA3394256.1"/>
    </source>
</evidence>
<dbReference type="Proteomes" id="UP001501676">
    <property type="component" value="Unassembled WGS sequence"/>
</dbReference>
<name>A0ABP6T761_9ACTN</name>
<proteinExistence type="predicted"/>
<keyword evidence="2" id="KW-1185">Reference proteome</keyword>
<dbReference type="InterPro" id="IPR014347">
    <property type="entry name" value="Tautomerase/MIF_sf"/>
</dbReference>
<evidence type="ECO:0000313" key="2">
    <source>
        <dbReference type="Proteomes" id="UP001501676"/>
    </source>
</evidence>
<gene>
    <name evidence="1" type="ORF">GCM10020369_62970</name>
</gene>
<protein>
    <recommendedName>
        <fullName evidence="3">4-oxalocrotonate tautomerase domain-containing protein</fullName>
    </recommendedName>
</protein>
<sequence length="128" mass="13108">MPHLLVHALENDLDGREADLIAALTEAVVAVYGDWARDIAVVQLLGYPAGRWGIGGKPAEAPAPRVTFGIRDGVFSRPEGADILGGLAAGVTDAIATVIGEHVRAGVTIEFVGAPDGRTAVAGTLVES</sequence>
<organism evidence="1 2">
    <name type="scientific">Cryptosporangium minutisporangium</name>
    <dbReference type="NCBI Taxonomy" id="113569"/>
    <lineage>
        <taxon>Bacteria</taxon>
        <taxon>Bacillati</taxon>
        <taxon>Actinomycetota</taxon>
        <taxon>Actinomycetes</taxon>
        <taxon>Cryptosporangiales</taxon>
        <taxon>Cryptosporangiaceae</taxon>
        <taxon>Cryptosporangium</taxon>
    </lineage>
</organism>
<dbReference type="Gene3D" id="3.30.429.10">
    <property type="entry name" value="Macrophage Migration Inhibitory Factor"/>
    <property type="match status" value="1"/>
</dbReference>
<dbReference type="EMBL" id="BAAAYN010000044">
    <property type="protein sequence ID" value="GAA3394256.1"/>
    <property type="molecule type" value="Genomic_DNA"/>
</dbReference>
<evidence type="ECO:0008006" key="3">
    <source>
        <dbReference type="Google" id="ProtNLM"/>
    </source>
</evidence>
<dbReference type="RefSeq" id="WP_345731875.1">
    <property type="nucleotide sequence ID" value="NZ_BAAAYN010000044.1"/>
</dbReference>
<comment type="caution">
    <text evidence="1">The sequence shown here is derived from an EMBL/GenBank/DDBJ whole genome shotgun (WGS) entry which is preliminary data.</text>
</comment>
<reference evidence="2" key="1">
    <citation type="journal article" date="2019" name="Int. J. Syst. Evol. Microbiol.">
        <title>The Global Catalogue of Microorganisms (GCM) 10K type strain sequencing project: providing services to taxonomists for standard genome sequencing and annotation.</title>
        <authorList>
            <consortium name="The Broad Institute Genomics Platform"/>
            <consortium name="The Broad Institute Genome Sequencing Center for Infectious Disease"/>
            <person name="Wu L."/>
            <person name="Ma J."/>
        </authorList>
    </citation>
    <scope>NUCLEOTIDE SEQUENCE [LARGE SCALE GENOMIC DNA]</scope>
    <source>
        <strain evidence="2">JCM 9458</strain>
    </source>
</reference>
<accession>A0ABP6T761</accession>